<proteinExistence type="predicted"/>
<evidence type="ECO:0000313" key="1">
    <source>
        <dbReference type="EMBL" id="BAD29316.1"/>
    </source>
</evidence>
<protein>
    <submittedName>
        <fullName evidence="1">Uncharacterized protein</fullName>
    </submittedName>
</protein>
<dbReference type="AlphaFoldDB" id="Q6EPV4"/>
<organism evidence="1 2">
    <name type="scientific">Oryza sativa subsp. japonica</name>
    <name type="common">Rice</name>
    <dbReference type="NCBI Taxonomy" id="39947"/>
    <lineage>
        <taxon>Eukaryota</taxon>
        <taxon>Viridiplantae</taxon>
        <taxon>Streptophyta</taxon>
        <taxon>Embryophyta</taxon>
        <taxon>Tracheophyta</taxon>
        <taxon>Spermatophyta</taxon>
        <taxon>Magnoliopsida</taxon>
        <taxon>Liliopsida</taxon>
        <taxon>Poales</taxon>
        <taxon>Poaceae</taxon>
        <taxon>BOP clade</taxon>
        <taxon>Oryzoideae</taxon>
        <taxon>Oryzeae</taxon>
        <taxon>Oryzinae</taxon>
        <taxon>Oryza</taxon>
        <taxon>Oryza sativa</taxon>
    </lineage>
</organism>
<sequence>MAVVALSFRIPSELERNGKRVRRWKAGMPPLLLLLRRCDDDEKATKKEAMERE</sequence>
<gene>
    <name evidence="1" type="primary">OSJNBa0016D04.13</name>
</gene>
<accession>Q6EPV4</accession>
<reference evidence="2" key="2">
    <citation type="journal article" date="2008" name="Nucleic Acids Res.">
        <title>The rice annotation project database (RAP-DB): 2008 update.</title>
        <authorList>
            <consortium name="The rice annotation project (RAP)"/>
        </authorList>
    </citation>
    <scope>GENOME REANNOTATION</scope>
    <source>
        <strain evidence="2">cv. Nipponbare</strain>
    </source>
</reference>
<dbReference type="EMBL" id="AP005800">
    <property type="protein sequence ID" value="BAD29316.1"/>
    <property type="molecule type" value="Genomic_DNA"/>
</dbReference>
<name>Q6EPV4_ORYSJ</name>
<evidence type="ECO:0000313" key="2">
    <source>
        <dbReference type="Proteomes" id="UP000000763"/>
    </source>
</evidence>
<reference evidence="2" key="1">
    <citation type="journal article" date="2005" name="Nature">
        <title>The map-based sequence of the rice genome.</title>
        <authorList>
            <consortium name="International rice genome sequencing project (IRGSP)"/>
            <person name="Matsumoto T."/>
            <person name="Wu J."/>
            <person name="Kanamori H."/>
            <person name="Katayose Y."/>
            <person name="Fujisawa M."/>
            <person name="Namiki N."/>
            <person name="Mizuno H."/>
            <person name="Yamamoto K."/>
            <person name="Antonio B.A."/>
            <person name="Baba T."/>
            <person name="Sakata K."/>
            <person name="Nagamura Y."/>
            <person name="Aoki H."/>
            <person name="Arikawa K."/>
            <person name="Arita K."/>
            <person name="Bito T."/>
            <person name="Chiden Y."/>
            <person name="Fujitsuka N."/>
            <person name="Fukunaka R."/>
            <person name="Hamada M."/>
            <person name="Harada C."/>
            <person name="Hayashi A."/>
            <person name="Hijishita S."/>
            <person name="Honda M."/>
            <person name="Hosokawa S."/>
            <person name="Ichikawa Y."/>
            <person name="Idonuma A."/>
            <person name="Iijima M."/>
            <person name="Ikeda M."/>
            <person name="Ikeno M."/>
            <person name="Ito K."/>
            <person name="Ito S."/>
            <person name="Ito T."/>
            <person name="Ito Y."/>
            <person name="Ito Y."/>
            <person name="Iwabuchi A."/>
            <person name="Kamiya K."/>
            <person name="Karasawa W."/>
            <person name="Kurita K."/>
            <person name="Katagiri S."/>
            <person name="Kikuta A."/>
            <person name="Kobayashi H."/>
            <person name="Kobayashi N."/>
            <person name="Machita K."/>
            <person name="Maehara T."/>
            <person name="Masukawa M."/>
            <person name="Mizubayashi T."/>
            <person name="Mukai Y."/>
            <person name="Nagasaki H."/>
            <person name="Nagata Y."/>
            <person name="Naito S."/>
            <person name="Nakashima M."/>
            <person name="Nakama Y."/>
            <person name="Nakamichi Y."/>
            <person name="Nakamura M."/>
            <person name="Meguro A."/>
            <person name="Negishi M."/>
            <person name="Ohta I."/>
            <person name="Ohta T."/>
            <person name="Okamoto M."/>
            <person name="Ono N."/>
            <person name="Saji S."/>
            <person name="Sakaguchi M."/>
            <person name="Sakai K."/>
            <person name="Shibata M."/>
            <person name="Shimokawa T."/>
            <person name="Song J."/>
            <person name="Takazaki Y."/>
            <person name="Terasawa K."/>
            <person name="Tsugane M."/>
            <person name="Tsuji K."/>
            <person name="Ueda S."/>
            <person name="Waki K."/>
            <person name="Yamagata H."/>
            <person name="Yamamoto M."/>
            <person name="Yamamoto S."/>
            <person name="Yamane H."/>
            <person name="Yoshiki S."/>
            <person name="Yoshihara R."/>
            <person name="Yukawa K."/>
            <person name="Zhong H."/>
            <person name="Yano M."/>
            <person name="Yuan Q."/>
            <person name="Ouyang S."/>
            <person name="Liu J."/>
            <person name="Jones K.M."/>
            <person name="Gansberger K."/>
            <person name="Moffat K."/>
            <person name="Hill J."/>
            <person name="Bera J."/>
            <person name="Fadrosh D."/>
            <person name="Jin S."/>
            <person name="Johri S."/>
            <person name="Kim M."/>
            <person name="Overton L."/>
            <person name="Reardon M."/>
            <person name="Tsitrin T."/>
            <person name="Vuong H."/>
            <person name="Weaver B."/>
            <person name="Ciecko A."/>
            <person name="Tallon L."/>
            <person name="Jackson J."/>
            <person name="Pai G."/>
            <person name="Aken S.V."/>
            <person name="Utterback T."/>
            <person name="Reidmuller S."/>
            <person name="Feldblyum T."/>
            <person name="Hsiao J."/>
            <person name="Zismann V."/>
            <person name="Iobst S."/>
            <person name="de Vazeille A.R."/>
            <person name="Buell C.R."/>
            <person name="Ying K."/>
            <person name="Li Y."/>
            <person name="Lu T."/>
            <person name="Huang Y."/>
            <person name="Zhao Q."/>
            <person name="Feng Q."/>
            <person name="Zhang L."/>
            <person name="Zhu J."/>
            <person name="Weng Q."/>
            <person name="Mu J."/>
            <person name="Lu Y."/>
            <person name="Fan D."/>
            <person name="Liu Y."/>
            <person name="Guan J."/>
            <person name="Zhang Y."/>
            <person name="Yu S."/>
            <person name="Liu X."/>
            <person name="Zhang Y."/>
            <person name="Hong G."/>
            <person name="Han B."/>
            <person name="Choisne N."/>
            <person name="Demange N."/>
            <person name="Orjeda G."/>
            <person name="Samain S."/>
            <person name="Cattolico L."/>
            <person name="Pelletier E."/>
            <person name="Couloux A."/>
            <person name="Segurens B."/>
            <person name="Wincker P."/>
            <person name="D'Hont A."/>
            <person name="Scarpelli C."/>
            <person name="Weissenbach J."/>
            <person name="Salanoubat M."/>
            <person name="Quetier F."/>
            <person name="Yu Y."/>
            <person name="Kim H.R."/>
            <person name="Rambo T."/>
            <person name="Currie J."/>
            <person name="Collura K."/>
            <person name="Luo M."/>
            <person name="Yang T."/>
            <person name="Ammiraju J.S.S."/>
            <person name="Engler F."/>
            <person name="Soderlund C."/>
            <person name="Wing R.A."/>
            <person name="Palmer L.E."/>
            <person name="de la Bastide M."/>
            <person name="Spiegel L."/>
            <person name="Nascimento L."/>
            <person name="Zutavern T."/>
            <person name="O'Shaughnessy A."/>
            <person name="Dike S."/>
            <person name="Dedhia N."/>
            <person name="Preston R."/>
            <person name="Balija V."/>
            <person name="McCombie W.R."/>
            <person name="Chow T."/>
            <person name="Chen H."/>
            <person name="Chung M."/>
            <person name="Chen C."/>
            <person name="Shaw J."/>
            <person name="Wu H."/>
            <person name="Hsiao K."/>
            <person name="Chao Y."/>
            <person name="Chu M."/>
            <person name="Cheng C."/>
            <person name="Hour A."/>
            <person name="Lee P."/>
            <person name="Lin S."/>
            <person name="Lin Y."/>
            <person name="Liou J."/>
            <person name="Liu S."/>
            <person name="Hsing Y."/>
            <person name="Raghuvanshi S."/>
            <person name="Mohanty A."/>
            <person name="Bharti A.K."/>
            <person name="Gaur A."/>
            <person name="Gupta V."/>
            <person name="Kumar D."/>
            <person name="Ravi V."/>
            <person name="Vij S."/>
            <person name="Kapur A."/>
            <person name="Khurana P."/>
            <person name="Khurana P."/>
            <person name="Khurana J.P."/>
            <person name="Tyagi A.K."/>
            <person name="Gaikwad K."/>
            <person name="Singh A."/>
            <person name="Dalal V."/>
            <person name="Srivastava S."/>
            <person name="Dixit A."/>
            <person name="Pal A.K."/>
            <person name="Ghazi I.A."/>
            <person name="Yadav M."/>
            <person name="Pandit A."/>
            <person name="Bhargava A."/>
            <person name="Sureshbabu K."/>
            <person name="Batra K."/>
            <person name="Sharma T.R."/>
            <person name="Mohapatra T."/>
            <person name="Singh N.K."/>
            <person name="Messing J."/>
            <person name="Nelson A.B."/>
            <person name="Fuks G."/>
            <person name="Kavchok S."/>
            <person name="Keizer G."/>
            <person name="Linton E."/>
            <person name="Llaca V."/>
            <person name="Song R."/>
            <person name="Tanyolac B."/>
            <person name="Young S."/>
            <person name="Ho-Il K."/>
            <person name="Hahn J.H."/>
            <person name="Sangsakoo G."/>
            <person name="Vanavichit A."/>
            <person name="de Mattos Luiz.A.T."/>
            <person name="Zimmer P.D."/>
            <person name="Malone G."/>
            <person name="Dellagostin O."/>
            <person name="de Oliveira A.C."/>
            <person name="Bevan M."/>
            <person name="Bancroft I."/>
            <person name="Minx P."/>
            <person name="Cordum H."/>
            <person name="Wilson R."/>
            <person name="Cheng Z."/>
            <person name="Jin W."/>
            <person name="Jiang J."/>
            <person name="Leong S.A."/>
            <person name="Iwama H."/>
            <person name="Gojobori T."/>
            <person name="Itoh T."/>
            <person name="Niimura Y."/>
            <person name="Fujii Y."/>
            <person name="Habara T."/>
            <person name="Sakai H."/>
            <person name="Sato Y."/>
            <person name="Wilson G."/>
            <person name="Kumar K."/>
            <person name="McCouch S."/>
            <person name="Juretic N."/>
            <person name="Hoen D."/>
            <person name="Wright S."/>
            <person name="Bruskiewich R."/>
            <person name="Bureau T."/>
            <person name="Miyao A."/>
            <person name="Hirochika H."/>
            <person name="Nishikawa T."/>
            <person name="Kadowaki K."/>
            <person name="Sugiura M."/>
            <person name="Burr B."/>
            <person name="Sasaki T."/>
        </authorList>
    </citation>
    <scope>NUCLEOTIDE SEQUENCE [LARGE SCALE GENOMIC DNA]</scope>
    <source>
        <strain evidence="2">cv. Nipponbare</strain>
    </source>
</reference>
<dbReference type="Proteomes" id="UP000000763">
    <property type="component" value="Chromosome 2"/>
</dbReference>